<protein>
    <submittedName>
        <fullName evidence="2">Uncharacterized protein</fullName>
    </submittedName>
</protein>
<proteinExistence type="predicted"/>
<evidence type="ECO:0000256" key="1">
    <source>
        <dbReference type="SAM" id="Phobius"/>
    </source>
</evidence>
<reference evidence="2 3" key="1">
    <citation type="submission" date="2016-11" db="EMBL/GenBank/DDBJ databases">
        <authorList>
            <person name="Jaros S."/>
            <person name="Januszkiewicz K."/>
            <person name="Wedrychowicz H."/>
        </authorList>
    </citation>
    <scope>NUCLEOTIDE SEQUENCE [LARGE SCALE GENOMIC DNA]</scope>
    <source>
        <strain evidence="2 3">DSM 18119</strain>
    </source>
</reference>
<keyword evidence="3" id="KW-1185">Reference proteome</keyword>
<dbReference type="Proteomes" id="UP000184048">
    <property type="component" value="Unassembled WGS sequence"/>
</dbReference>
<dbReference type="OrthoDB" id="1120881at2"/>
<feature type="transmembrane region" description="Helical" evidence="1">
    <location>
        <begin position="112"/>
        <end position="132"/>
    </location>
</feature>
<evidence type="ECO:0000313" key="3">
    <source>
        <dbReference type="Proteomes" id="UP000184048"/>
    </source>
</evidence>
<feature type="transmembrane region" description="Helical" evidence="1">
    <location>
        <begin position="138"/>
        <end position="155"/>
    </location>
</feature>
<feature type="transmembrane region" description="Helical" evidence="1">
    <location>
        <begin position="186"/>
        <end position="203"/>
    </location>
</feature>
<gene>
    <name evidence="2" type="ORF">SAMN02745131_01018</name>
</gene>
<keyword evidence="1" id="KW-0812">Transmembrane</keyword>
<evidence type="ECO:0000313" key="2">
    <source>
        <dbReference type="EMBL" id="SHE73931.1"/>
    </source>
</evidence>
<keyword evidence="1" id="KW-0472">Membrane</keyword>
<dbReference type="STRING" id="1121884.SAMN02745131_01018"/>
<keyword evidence="1" id="KW-1133">Transmembrane helix</keyword>
<accession>A0A1M4VY42</accession>
<feature type="transmembrane region" description="Helical" evidence="1">
    <location>
        <begin position="70"/>
        <end position="92"/>
    </location>
</feature>
<name>A0A1M4VY42_9BACT</name>
<dbReference type="RefSeq" id="WP_072834147.1">
    <property type="nucleotide sequence ID" value="NZ_FQUU01000003.1"/>
</dbReference>
<dbReference type="EMBL" id="FQUU01000003">
    <property type="protein sequence ID" value="SHE73931.1"/>
    <property type="molecule type" value="Genomic_DNA"/>
</dbReference>
<organism evidence="2 3">
    <name type="scientific">Flavisolibacter ginsengisoli DSM 18119</name>
    <dbReference type="NCBI Taxonomy" id="1121884"/>
    <lineage>
        <taxon>Bacteria</taxon>
        <taxon>Pseudomonadati</taxon>
        <taxon>Bacteroidota</taxon>
        <taxon>Chitinophagia</taxon>
        <taxon>Chitinophagales</taxon>
        <taxon>Chitinophagaceae</taxon>
        <taxon>Flavisolibacter</taxon>
    </lineage>
</organism>
<sequence length="214" mass="24292">MSVKDQHLDTLEDIRRMMKRSSRFISLSGLSGIAAGVWALIGSYLAFTWIGKYRNNLDNVRNNDLDLHQLQVDLLLLAIAILIVAVISALYFTWRKAGKDRLPLWDHTAKMLILNIAIPLVAGGLFILAMLQYDEWRFIAPASLIFYGLALVNGGKYTLSEIRYLGISEIVLGLVCTQFIHYGLYFWAIGFGILHIIYGFAMWRKYEGSRVAED</sequence>
<feature type="transmembrane region" description="Helical" evidence="1">
    <location>
        <begin position="24"/>
        <end position="50"/>
    </location>
</feature>
<dbReference type="AlphaFoldDB" id="A0A1M4VY42"/>